<feature type="region of interest" description="Disordered" evidence="1">
    <location>
        <begin position="216"/>
        <end position="305"/>
    </location>
</feature>
<evidence type="ECO:0000256" key="1">
    <source>
        <dbReference type="SAM" id="MobiDB-lite"/>
    </source>
</evidence>
<gene>
    <name evidence="2" type="ORF">V5799_009223</name>
</gene>
<feature type="compositionally biased region" description="Basic and acidic residues" evidence="1">
    <location>
        <begin position="7"/>
        <end position="20"/>
    </location>
</feature>
<name>A0AAQ4FAZ8_AMBAM</name>
<feature type="compositionally biased region" description="Polar residues" evidence="1">
    <location>
        <begin position="274"/>
        <end position="283"/>
    </location>
</feature>
<dbReference type="AlphaFoldDB" id="A0AAQ4FAZ8"/>
<sequence>METLHLVVHESSKKDHDRPLQRAARTTSASIDEKAEAYLRYLHLLSAAAEAATQGVWPQIYLLQVFARLMETLHLVDQESSKKDHDRPLQRAARTTASIGEKVEAYLCYLHLLSAAAEATTQGVWPQSYLLQVFARLMETLHLVDLKSSKKDHDRPLQRAARTTASIGEKVEAYLCYLHLLSATAEATTQGVWPQSYLLQVFARLMETLHLVDQESSIKTTNGPSRERRAQRQPASEKRTRPTCIISLAQRSGRSNDASGVATILPSAGRRQANGDSTPSGSRKPQERPRSAPIDSGAHNLSQHRKKDEAYLRYLHLLSAAAEATTQGVWPQSYLLQVFARLMETLHLVDQESSKKNHDRPVQRAARTTTASIGEKDEAYLRYLHLLSAAAEATTQGVWPQSYLLQVFARLMETLHLVDQETIKKDHDRPLLRAARSTTASIGEKVEAYLCYLHLLSAAAEATTQGV</sequence>
<evidence type="ECO:0000313" key="2">
    <source>
        <dbReference type="EMBL" id="KAK8784417.1"/>
    </source>
</evidence>
<feature type="compositionally biased region" description="Polar residues" evidence="1">
    <location>
        <begin position="249"/>
        <end position="258"/>
    </location>
</feature>
<organism evidence="2 3">
    <name type="scientific">Amblyomma americanum</name>
    <name type="common">Lone star tick</name>
    <dbReference type="NCBI Taxonomy" id="6943"/>
    <lineage>
        <taxon>Eukaryota</taxon>
        <taxon>Metazoa</taxon>
        <taxon>Ecdysozoa</taxon>
        <taxon>Arthropoda</taxon>
        <taxon>Chelicerata</taxon>
        <taxon>Arachnida</taxon>
        <taxon>Acari</taxon>
        <taxon>Parasitiformes</taxon>
        <taxon>Ixodida</taxon>
        <taxon>Ixodoidea</taxon>
        <taxon>Ixodidae</taxon>
        <taxon>Amblyomminae</taxon>
        <taxon>Amblyomma</taxon>
    </lineage>
</organism>
<dbReference type="EMBL" id="JARKHS020004585">
    <property type="protein sequence ID" value="KAK8784417.1"/>
    <property type="molecule type" value="Genomic_DNA"/>
</dbReference>
<keyword evidence="3" id="KW-1185">Reference proteome</keyword>
<proteinExistence type="predicted"/>
<feature type="region of interest" description="Disordered" evidence="1">
    <location>
        <begin position="1"/>
        <end position="27"/>
    </location>
</feature>
<reference evidence="2 3" key="1">
    <citation type="journal article" date="2023" name="Arcadia Sci">
        <title>De novo assembly of a long-read Amblyomma americanum tick genome.</title>
        <authorList>
            <person name="Chou S."/>
            <person name="Poskanzer K.E."/>
            <person name="Rollins M."/>
            <person name="Thuy-Boun P.S."/>
        </authorList>
    </citation>
    <scope>NUCLEOTIDE SEQUENCE [LARGE SCALE GENOMIC DNA]</scope>
    <source>
        <strain evidence="2">F_SG_1</strain>
        <tissue evidence="2">Salivary glands</tissue>
    </source>
</reference>
<accession>A0AAQ4FAZ8</accession>
<dbReference type="Proteomes" id="UP001321473">
    <property type="component" value="Unassembled WGS sequence"/>
</dbReference>
<feature type="compositionally biased region" description="Basic and acidic residues" evidence="1">
    <location>
        <begin position="225"/>
        <end position="240"/>
    </location>
</feature>
<evidence type="ECO:0000313" key="3">
    <source>
        <dbReference type="Proteomes" id="UP001321473"/>
    </source>
</evidence>
<protein>
    <submittedName>
        <fullName evidence="2">Uncharacterized protein</fullName>
    </submittedName>
</protein>
<comment type="caution">
    <text evidence="2">The sequence shown here is derived from an EMBL/GenBank/DDBJ whole genome shotgun (WGS) entry which is preliminary data.</text>
</comment>